<dbReference type="InterPro" id="IPR029063">
    <property type="entry name" value="SAM-dependent_MTases_sf"/>
</dbReference>
<evidence type="ECO:0000256" key="3">
    <source>
        <dbReference type="ARBA" id="ARBA00022691"/>
    </source>
</evidence>
<dbReference type="PANTHER" id="PTHR43464:SF19">
    <property type="entry name" value="UBIQUINONE BIOSYNTHESIS O-METHYLTRANSFERASE, MITOCHONDRIAL"/>
    <property type="match status" value="1"/>
</dbReference>
<dbReference type="InterPro" id="IPR013216">
    <property type="entry name" value="Methyltransf_11"/>
</dbReference>
<dbReference type="EMBL" id="PTJD01000010">
    <property type="protein sequence ID" value="PPK93443.1"/>
    <property type="molecule type" value="Genomic_DNA"/>
</dbReference>
<sequence length="237" mass="25457">MGRFENVTRLAQPASRSVVADLGCGPGRLTRALLATDAALVHAVDVAATLDDDLLLDPRVRAHIADLDRPLPLPEAGLDVAISLNTLEHLADPAAHLDDVQRLLRPGGRFVLAQSDWDTALFSSTDDQLTRTLIDHWVAHAPSAGASVDGFAGRKLLRYADVSGLALESVHSWADPHRRFDVGSVAWKVATGVLAAVSDDRDLSARAAGWVEELRQLARAGRFLFTVTDVAVVLRKA</sequence>
<dbReference type="Gene3D" id="3.40.50.150">
    <property type="entry name" value="Vaccinia Virus protein VP39"/>
    <property type="match status" value="1"/>
</dbReference>
<dbReference type="AlphaFoldDB" id="A0A2S6IGV4"/>
<reference evidence="5 6" key="1">
    <citation type="submission" date="2018-02" db="EMBL/GenBank/DDBJ databases">
        <title>Genomic Encyclopedia of Archaeal and Bacterial Type Strains, Phase II (KMG-II): from individual species to whole genera.</title>
        <authorList>
            <person name="Goeker M."/>
        </authorList>
    </citation>
    <scope>NUCLEOTIDE SEQUENCE [LARGE SCALE GENOMIC DNA]</scope>
    <source>
        <strain evidence="5 6">DSM 22857</strain>
    </source>
</reference>
<dbReference type="PANTHER" id="PTHR43464">
    <property type="entry name" value="METHYLTRANSFERASE"/>
    <property type="match status" value="1"/>
</dbReference>
<dbReference type="GO" id="GO:0008757">
    <property type="term" value="F:S-adenosylmethionine-dependent methyltransferase activity"/>
    <property type="evidence" value="ECO:0007669"/>
    <property type="project" value="InterPro"/>
</dbReference>
<evidence type="ECO:0000313" key="6">
    <source>
        <dbReference type="Proteomes" id="UP000239485"/>
    </source>
</evidence>
<dbReference type="RefSeq" id="WP_158257253.1">
    <property type="nucleotide sequence ID" value="NZ_PTJD01000010.1"/>
</dbReference>
<keyword evidence="3" id="KW-0949">S-adenosyl-L-methionine</keyword>
<dbReference type="Pfam" id="PF08241">
    <property type="entry name" value="Methyltransf_11"/>
    <property type="match status" value="1"/>
</dbReference>
<proteinExistence type="predicted"/>
<dbReference type="GO" id="GO:0032259">
    <property type="term" value="P:methylation"/>
    <property type="evidence" value="ECO:0007669"/>
    <property type="project" value="UniProtKB-KW"/>
</dbReference>
<protein>
    <submittedName>
        <fullName evidence="5">Methyltransferase family protein</fullName>
    </submittedName>
</protein>
<dbReference type="SUPFAM" id="SSF53335">
    <property type="entry name" value="S-adenosyl-L-methionine-dependent methyltransferases"/>
    <property type="match status" value="1"/>
</dbReference>
<keyword evidence="2 5" id="KW-0808">Transferase</keyword>
<organism evidence="5 6">
    <name type="scientific">Kineococcus xinjiangensis</name>
    <dbReference type="NCBI Taxonomy" id="512762"/>
    <lineage>
        <taxon>Bacteria</taxon>
        <taxon>Bacillati</taxon>
        <taxon>Actinomycetota</taxon>
        <taxon>Actinomycetes</taxon>
        <taxon>Kineosporiales</taxon>
        <taxon>Kineosporiaceae</taxon>
        <taxon>Kineococcus</taxon>
    </lineage>
</organism>
<dbReference type="CDD" id="cd02440">
    <property type="entry name" value="AdoMet_MTases"/>
    <property type="match status" value="1"/>
</dbReference>
<dbReference type="OrthoDB" id="3636702at2"/>
<accession>A0A2S6IGV4</accession>
<evidence type="ECO:0000313" key="5">
    <source>
        <dbReference type="EMBL" id="PPK93443.1"/>
    </source>
</evidence>
<evidence type="ECO:0000256" key="1">
    <source>
        <dbReference type="ARBA" id="ARBA00022603"/>
    </source>
</evidence>
<keyword evidence="1 5" id="KW-0489">Methyltransferase</keyword>
<gene>
    <name evidence="5" type="ORF">CLV92_11071</name>
</gene>
<name>A0A2S6IGV4_9ACTN</name>
<evidence type="ECO:0000259" key="4">
    <source>
        <dbReference type="Pfam" id="PF08241"/>
    </source>
</evidence>
<feature type="domain" description="Methyltransferase type 11" evidence="4">
    <location>
        <begin position="21"/>
        <end position="112"/>
    </location>
</feature>
<evidence type="ECO:0000256" key="2">
    <source>
        <dbReference type="ARBA" id="ARBA00022679"/>
    </source>
</evidence>
<comment type="caution">
    <text evidence="5">The sequence shown here is derived from an EMBL/GenBank/DDBJ whole genome shotgun (WGS) entry which is preliminary data.</text>
</comment>
<dbReference type="Proteomes" id="UP000239485">
    <property type="component" value="Unassembled WGS sequence"/>
</dbReference>
<keyword evidence="6" id="KW-1185">Reference proteome</keyword>